<evidence type="ECO:0000313" key="13">
    <source>
        <dbReference type="EMBL" id="SHJ91465.1"/>
    </source>
</evidence>
<dbReference type="GO" id="GO:0044781">
    <property type="term" value="P:bacterial-type flagellum organization"/>
    <property type="evidence" value="ECO:0007669"/>
    <property type="project" value="UniProtKB-UniRule"/>
</dbReference>
<comment type="function">
    <text evidence="12">Plays a role in the flagellum-specific transport system.</text>
</comment>
<feature type="transmembrane region" description="Helical" evidence="12">
    <location>
        <begin position="7"/>
        <end position="26"/>
    </location>
</feature>
<dbReference type="STRING" id="1121301.SAMN02745912_01605"/>
<keyword evidence="7 12" id="KW-0653">Protein transport</keyword>
<dbReference type="PRINTS" id="PR00951">
    <property type="entry name" value="FLGBIOSNFLIP"/>
</dbReference>
<dbReference type="InterPro" id="IPR005838">
    <property type="entry name" value="T3SS_IM_P"/>
</dbReference>
<keyword evidence="11 12" id="KW-1006">Bacterial flagellum protein export</keyword>
<proteinExistence type="inferred from homology"/>
<evidence type="ECO:0000256" key="5">
    <source>
        <dbReference type="ARBA" id="ARBA00022692"/>
    </source>
</evidence>
<keyword evidence="13" id="KW-0966">Cell projection</keyword>
<evidence type="ECO:0000256" key="2">
    <source>
        <dbReference type="ARBA" id="ARBA00021714"/>
    </source>
</evidence>
<gene>
    <name evidence="12" type="primary">fliP</name>
    <name evidence="13" type="ORF">SAMN02745912_01605</name>
</gene>
<evidence type="ECO:0000256" key="8">
    <source>
        <dbReference type="ARBA" id="ARBA00022989"/>
    </source>
</evidence>
<organism evidence="13 14">
    <name type="scientific">Paramaledivibacter caminithermalis (strain DSM 15212 / CIP 107654 / DViRD3)</name>
    <name type="common">Clostridium caminithermale</name>
    <dbReference type="NCBI Taxonomy" id="1121301"/>
    <lineage>
        <taxon>Bacteria</taxon>
        <taxon>Bacillati</taxon>
        <taxon>Bacillota</taxon>
        <taxon>Clostridia</taxon>
        <taxon>Peptostreptococcales</taxon>
        <taxon>Caminicellaceae</taxon>
        <taxon>Paramaledivibacter</taxon>
    </lineage>
</organism>
<dbReference type="EMBL" id="FRAG01000015">
    <property type="protein sequence ID" value="SHJ91465.1"/>
    <property type="molecule type" value="Genomic_DNA"/>
</dbReference>
<dbReference type="PROSITE" id="PS01061">
    <property type="entry name" value="FLIP_2"/>
    <property type="match status" value="1"/>
</dbReference>
<dbReference type="NCBIfam" id="NF009438">
    <property type="entry name" value="PRK12797.1"/>
    <property type="match status" value="1"/>
</dbReference>
<feature type="transmembrane region" description="Helical" evidence="12">
    <location>
        <begin position="60"/>
        <end position="90"/>
    </location>
</feature>
<evidence type="ECO:0000256" key="10">
    <source>
        <dbReference type="ARBA" id="ARBA00023143"/>
    </source>
</evidence>
<dbReference type="NCBIfam" id="TIGR01103">
    <property type="entry name" value="fliP"/>
    <property type="match status" value="1"/>
</dbReference>
<sequence length="260" mass="29103">MNKIFKYFIITMIAIIIISSFCINVSNYTAYAEPEFPIPKLSLGIDEAKNPKEVAVSIEILVLLTILTIAPSILIMTTSFTRIIIILSFLRKALSTQSTPPNQVLIGLALFLTFFIMAPTFDAINENAIKPYTNGEISFEQATDQAIKPLRQFMFKQTRQKDLALFLNIIGDETPKSIDDIPTRALVPAFIISELKTGFGIGFLLFIPFIVIDMVVASTLMSMGMMMLPPVMISLPFKILLFIMIDGWNLIIKHILLGFN</sequence>
<dbReference type="PANTHER" id="PTHR30587:SF0">
    <property type="entry name" value="FLAGELLAR BIOSYNTHETIC PROTEIN FLIP"/>
    <property type="match status" value="1"/>
</dbReference>
<accession>A0A1M6N6U4</accession>
<dbReference type="Proteomes" id="UP000184465">
    <property type="component" value="Unassembled WGS sequence"/>
</dbReference>
<evidence type="ECO:0000256" key="12">
    <source>
        <dbReference type="RuleBase" id="RU362069"/>
    </source>
</evidence>
<evidence type="ECO:0000256" key="4">
    <source>
        <dbReference type="ARBA" id="ARBA00022475"/>
    </source>
</evidence>
<dbReference type="PRINTS" id="PR01302">
    <property type="entry name" value="TYPE3IMPPROT"/>
</dbReference>
<feature type="transmembrane region" description="Helical" evidence="12">
    <location>
        <begin position="235"/>
        <end position="256"/>
    </location>
</feature>
<dbReference type="GO" id="GO:0009425">
    <property type="term" value="C:bacterial-type flagellum basal body"/>
    <property type="evidence" value="ECO:0007669"/>
    <property type="project" value="UniProtKB-SubCell"/>
</dbReference>
<reference evidence="13 14" key="1">
    <citation type="submission" date="2016-11" db="EMBL/GenBank/DDBJ databases">
        <authorList>
            <person name="Jaros S."/>
            <person name="Januszkiewicz K."/>
            <person name="Wedrychowicz H."/>
        </authorList>
    </citation>
    <scope>NUCLEOTIDE SEQUENCE [LARGE SCALE GENOMIC DNA]</scope>
    <source>
        <strain evidence="13 14">DSM 15212</strain>
    </source>
</reference>
<keyword evidence="9 12" id="KW-0472">Membrane</keyword>
<evidence type="ECO:0000256" key="7">
    <source>
        <dbReference type="ARBA" id="ARBA00022927"/>
    </source>
</evidence>
<keyword evidence="14" id="KW-1185">Reference proteome</keyword>
<feature type="transmembrane region" description="Helical" evidence="12">
    <location>
        <begin position="199"/>
        <end position="223"/>
    </location>
</feature>
<keyword evidence="10" id="KW-0975">Bacterial flagellum</keyword>
<evidence type="ECO:0000256" key="3">
    <source>
        <dbReference type="ARBA" id="ARBA00022448"/>
    </source>
</evidence>
<evidence type="ECO:0000313" key="14">
    <source>
        <dbReference type="Proteomes" id="UP000184465"/>
    </source>
</evidence>
<dbReference type="GO" id="GO:0009306">
    <property type="term" value="P:protein secretion"/>
    <property type="evidence" value="ECO:0007669"/>
    <property type="project" value="UniProtKB-UniRule"/>
</dbReference>
<dbReference type="OrthoDB" id="9805111at2"/>
<dbReference type="Pfam" id="PF00813">
    <property type="entry name" value="FliP"/>
    <property type="match status" value="1"/>
</dbReference>
<keyword evidence="8 12" id="KW-1133">Transmembrane helix</keyword>
<dbReference type="InterPro" id="IPR005837">
    <property type="entry name" value="FliP"/>
</dbReference>
<keyword evidence="4 12" id="KW-1003">Cell membrane</keyword>
<evidence type="ECO:0000256" key="6">
    <source>
        <dbReference type="ARBA" id="ARBA00022795"/>
    </source>
</evidence>
<keyword evidence="5 12" id="KW-0812">Transmembrane</keyword>
<evidence type="ECO:0000256" key="1">
    <source>
        <dbReference type="ARBA" id="ARBA00006257"/>
    </source>
</evidence>
<comment type="similarity">
    <text evidence="1 12">Belongs to the FliP/MopC/SpaP family.</text>
</comment>
<keyword evidence="6 12" id="KW-1005">Bacterial flagellum biogenesis</keyword>
<dbReference type="GO" id="GO:0005886">
    <property type="term" value="C:plasma membrane"/>
    <property type="evidence" value="ECO:0007669"/>
    <property type="project" value="UniProtKB-SubCell"/>
</dbReference>
<keyword evidence="3 12" id="KW-0813">Transport</keyword>
<dbReference type="RefSeq" id="WP_073148718.1">
    <property type="nucleotide sequence ID" value="NZ_FRAG01000015.1"/>
</dbReference>
<evidence type="ECO:0000256" key="11">
    <source>
        <dbReference type="ARBA" id="ARBA00023225"/>
    </source>
</evidence>
<dbReference type="AlphaFoldDB" id="A0A1M6N6U4"/>
<evidence type="ECO:0000256" key="9">
    <source>
        <dbReference type="ARBA" id="ARBA00023136"/>
    </source>
</evidence>
<name>A0A1M6N6U4_PARC5</name>
<dbReference type="PANTHER" id="PTHR30587">
    <property type="entry name" value="FLAGELLAR BIOSYNTHETIC PROTEIN FLIP"/>
    <property type="match status" value="1"/>
</dbReference>
<keyword evidence="13" id="KW-0969">Cilium</keyword>
<protein>
    <recommendedName>
        <fullName evidence="2 12">Flagellar biosynthetic protein FliP</fullName>
    </recommendedName>
</protein>
<keyword evidence="13" id="KW-0282">Flagellum</keyword>
<comment type="subcellular location">
    <subcellularLocation>
        <location evidence="12">Cell membrane</location>
        <topology evidence="12">Multi-pass membrane protein</topology>
    </subcellularLocation>
    <subcellularLocation>
        <location evidence="12">Bacterial flagellum basal body</location>
    </subcellularLocation>
</comment>